<feature type="domain" description="MPN" evidence="7">
    <location>
        <begin position="91"/>
        <end position="209"/>
    </location>
</feature>
<dbReference type="NCBIfam" id="TIGR00608">
    <property type="entry name" value="radc"/>
    <property type="match status" value="1"/>
</dbReference>
<evidence type="ECO:0000256" key="4">
    <source>
        <dbReference type="ARBA" id="ARBA00022833"/>
    </source>
</evidence>
<keyword evidence="4" id="KW-0862">Zinc</keyword>
<dbReference type="GO" id="GO:0006508">
    <property type="term" value="P:proteolysis"/>
    <property type="evidence" value="ECO:0007669"/>
    <property type="project" value="UniProtKB-KW"/>
</dbReference>
<dbReference type="InterPro" id="IPR025657">
    <property type="entry name" value="RadC_JAB"/>
</dbReference>
<evidence type="ECO:0000256" key="3">
    <source>
        <dbReference type="ARBA" id="ARBA00022801"/>
    </source>
</evidence>
<reference evidence="8 9" key="1">
    <citation type="journal article" date="2016" name="Environ. Microbiol.">
        <title>Genomic resolution of a cold subsurface aquifer community provides metabolic insights for novel microbes adapted to high CO concentrations.</title>
        <authorList>
            <person name="Probst A.J."/>
            <person name="Castelle C.J."/>
            <person name="Singh A."/>
            <person name="Brown C.T."/>
            <person name="Anantharaman K."/>
            <person name="Sharon I."/>
            <person name="Hug L.A."/>
            <person name="Burstein D."/>
            <person name="Emerson J.B."/>
            <person name="Thomas B.C."/>
            <person name="Banfield J.F."/>
        </authorList>
    </citation>
    <scope>NUCLEOTIDE SEQUENCE [LARGE SCALE GENOMIC DNA]</scope>
    <source>
        <strain evidence="8">CG1_02_38_46</strain>
    </source>
</reference>
<dbReference type="GO" id="GO:0008237">
    <property type="term" value="F:metallopeptidase activity"/>
    <property type="evidence" value="ECO:0007669"/>
    <property type="project" value="UniProtKB-KW"/>
</dbReference>
<accession>A0A1J4SAN6</accession>
<evidence type="ECO:0000256" key="5">
    <source>
        <dbReference type="ARBA" id="ARBA00023049"/>
    </source>
</evidence>
<keyword evidence="5" id="KW-0482">Metalloprotease</keyword>
<dbReference type="Pfam" id="PF04002">
    <property type="entry name" value="RadC"/>
    <property type="match status" value="1"/>
</dbReference>
<gene>
    <name evidence="8" type="ORF">AUJ66_06445</name>
</gene>
<dbReference type="Gene3D" id="3.40.140.10">
    <property type="entry name" value="Cytidine Deaminase, domain 2"/>
    <property type="match status" value="1"/>
</dbReference>
<evidence type="ECO:0000259" key="7">
    <source>
        <dbReference type="PROSITE" id="PS50249"/>
    </source>
</evidence>
<dbReference type="GO" id="GO:0046872">
    <property type="term" value="F:metal ion binding"/>
    <property type="evidence" value="ECO:0007669"/>
    <property type="project" value="UniProtKB-KW"/>
</dbReference>
<evidence type="ECO:0000256" key="2">
    <source>
        <dbReference type="ARBA" id="ARBA00022723"/>
    </source>
</evidence>
<evidence type="ECO:0000256" key="6">
    <source>
        <dbReference type="RuleBase" id="RU003797"/>
    </source>
</evidence>
<sequence length="209" mass="23678">MRELPREKLLRAGSPEVLSNEELLAVILGRGNRKYNVFKLAKAIWQKYKKNLENISLEELSMFGSMGKVQAMKLLCVFELGERLYKPELRIKIKNVVDLLLLQSVRDLRLSKKEQIIVVSLNAQDLVVGEDIISLGTADESLIHPREVFSSAIKMNASSICIVHNHPGGSGEPSEDDIKIKDCLIEASKIIKIPIKFFAIVYEDKIREY</sequence>
<comment type="caution">
    <text evidence="8">The sequence shown here is derived from an EMBL/GenBank/DDBJ whole genome shotgun (WGS) entry which is preliminary data.</text>
</comment>
<evidence type="ECO:0000313" key="8">
    <source>
        <dbReference type="EMBL" id="OIN96360.1"/>
    </source>
</evidence>
<keyword evidence="2" id="KW-0479">Metal-binding</keyword>
<comment type="similarity">
    <text evidence="6">Belongs to the UPF0758 family.</text>
</comment>
<dbReference type="InterPro" id="IPR001405">
    <property type="entry name" value="UPF0758"/>
</dbReference>
<evidence type="ECO:0000313" key="9">
    <source>
        <dbReference type="Proteomes" id="UP000182278"/>
    </source>
</evidence>
<dbReference type="STRING" id="1817893.AUJ66_06445"/>
<evidence type="ECO:0000256" key="1">
    <source>
        <dbReference type="ARBA" id="ARBA00022670"/>
    </source>
</evidence>
<dbReference type="EMBL" id="MNUO01000099">
    <property type="protein sequence ID" value="OIN96360.1"/>
    <property type="molecule type" value="Genomic_DNA"/>
</dbReference>
<dbReference type="InterPro" id="IPR037518">
    <property type="entry name" value="MPN"/>
</dbReference>
<dbReference type="Proteomes" id="UP000182278">
    <property type="component" value="Unassembled WGS sequence"/>
</dbReference>
<dbReference type="InterPro" id="IPR046778">
    <property type="entry name" value="UPF0758_N"/>
</dbReference>
<keyword evidence="1" id="KW-0645">Protease</keyword>
<keyword evidence="3" id="KW-0378">Hydrolase</keyword>
<protein>
    <recommendedName>
        <fullName evidence="7">MPN domain-containing protein</fullName>
    </recommendedName>
</protein>
<name>A0A1J4SAN6_9BACT</name>
<dbReference type="PANTHER" id="PTHR30471">
    <property type="entry name" value="DNA REPAIR PROTEIN RADC"/>
    <property type="match status" value="1"/>
</dbReference>
<dbReference type="AlphaFoldDB" id="A0A1J4SAN6"/>
<organism evidence="8 9">
    <name type="scientific">Candidatus Desantisbacteria bacterium CG1_02_38_46</name>
    <dbReference type="NCBI Taxonomy" id="1817893"/>
    <lineage>
        <taxon>Bacteria</taxon>
        <taxon>Candidatus Desantisiibacteriota</taxon>
    </lineage>
</organism>
<proteinExistence type="inferred from homology"/>
<dbReference type="Pfam" id="PF20582">
    <property type="entry name" value="UPF0758_N"/>
    <property type="match status" value="1"/>
</dbReference>
<dbReference type="PROSITE" id="PS50249">
    <property type="entry name" value="MPN"/>
    <property type="match status" value="1"/>
</dbReference>
<dbReference type="PANTHER" id="PTHR30471:SF3">
    <property type="entry name" value="UPF0758 PROTEIN YEES-RELATED"/>
    <property type="match status" value="1"/>
</dbReference>